<evidence type="ECO:0000256" key="1">
    <source>
        <dbReference type="SAM" id="MobiDB-lite"/>
    </source>
</evidence>
<accession>A0A6U5GCA8</accession>
<protein>
    <submittedName>
        <fullName evidence="4">Uncharacterized protein</fullName>
    </submittedName>
</protein>
<proteinExistence type="predicted"/>
<sequence>MKLFLFLFFSVGCSAFLTSDGDFVVERRLKKDGKKSAKTSMPSDTAVPTGTMASKSKSGKTYDPSPTLEPTDTMAPKSKSGKTFEPTDTMVPTGTMPSKSFKSAKNKFQSVNNGRQRNDVPASGKALKSGKAKSGAKAAKSGAKAAKLGAKAAKAAKKAAKKL</sequence>
<feature type="chain" id="PRO_5036192198" evidence="2">
    <location>
        <begin position="16"/>
        <end position="163"/>
    </location>
</feature>
<reference evidence="4" key="1">
    <citation type="submission" date="2021-01" db="EMBL/GenBank/DDBJ databases">
        <authorList>
            <person name="Corre E."/>
            <person name="Pelletier E."/>
            <person name="Niang G."/>
            <person name="Scheremetjew M."/>
            <person name="Finn R."/>
            <person name="Kale V."/>
            <person name="Holt S."/>
            <person name="Cochrane G."/>
            <person name="Meng A."/>
            <person name="Brown T."/>
            <person name="Cohen L."/>
        </authorList>
    </citation>
    <scope>NUCLEOTIDE SEQUENCE</scope>
    <source>
        <strain evidence="4">308</strain>
    </source>
</reference>
<dbReference type="EMBL" id="HBFR01018201">
    <property type="protein sequence ID" value="CAD8886032.1"/>
    <property type="molecule type" value="Transcribed_RNA"/>
</dbReference>
<feature type="signal peptide" evidence="2">
    <location>
        <begin position="1"/>
        <end position="15"/>
    </location>
</feature>
<evidence type="ECO:0000256" key="2">
    <source>
        <dbReference type="SAM" id="SignalP"/>
    </source>
</evidence>
<keyword evidence="2" id="KW-0732">Signal</keyword>
<gene>
    <name evidence="3" type="ORF">CHYS00102_LOCUS13229</name>
    <name evidence="4" type="ORF">CHYS00102_LOCUS13230</name>
</gene>
<feature type="compositionally biased region" description="Polar residues" evidence="1">
    <location>
        <begin position="90"/>
        <end position="115"/>
    </location>
</feature>
<organism evidence="4">
    <name type="scientific">Corethron hystrix</name>
    <dbReference type="NCBI Taxonomy" id="216773"/>
    <lineage>
        <taxon>Eukaryota</taxon>
        <taxon>Sar</taxon>
        <taxon>Stramenopiles</taxon>
        <taxon>Ochrophyta</taxon>
        <taxon>Bacillariophyta</taxon>
        <taxon>Coscinodiscophyceae</taxon>
        <taxon>Corethrophycidae</taxon>
        <taxon>Corethrales</taxon>
        <taxon>Corethraceae</taxon>
        <taxon>Corethron</taxon>
    </lineage>
</organism>
<evidence type="ECO:0000313" key="3">
    <source>
        <dbReference type="EMBL" id="CAD8886031.1"/>
    </source>
</evidence>
<dbReference type="EMBL" id="HBFR01018200">
    <property type="protein sequence ID" value="CAD8886031.1"/>
    <property type="molecule type" value="Transcribed_RNA"/>
</dbReference>
<evidence type="ECO:0000313" key="4">
    <source>
        <dbReference type="EMBL" id="CAD8886032.1"/>
    </source>
</evidence>
<dbReference type="AlphaFoldDB" id="A0A6U5GCA8"/>
<name>A0A6U5GCA8_9STRA</name>
<feature type="region of interest" description="Disordered" evidence="1">
    <location>
        <begin position="30"/>
        <end position="143"/>
    </location>
</feature>
<feature type="compositionally biased region" description="Polar residues" evidence="1">
    <location>
        <begin position="38"/>
        <end position="56"/>
    </location>
</feature>
<feature type="compositionally biased region" description="Low complexity" evidence="1">
    <location>
        <begin position="122"/>
        <end position="143"/>
    </location>
</feature>